<dbReference type="GO" id="GO:0032259">
    <property type="term" value="P:methylation"/>
    <property type="evidence" value="ECO:0007669"/>
    <property type="project" value="UniProtKB-KW"/>
</dbReference>
<comment type="subcellular location">
    <subcellularLocation>
        <location evidence="1">Nucleus</location>
    </subcellularLocation>
</comment>
<dbReference type="InterPro" id="IPR029063">
    <property type="entry name" value="SAM-dependent_MTases_sf"/>
</dbReference>
<comment type="caution">
    <text evidence="12">The sequence shown here is derived from an EMBL/GenBank/DDBJ whole genome shotgun (WGS) entry which is preliminary data.</text>
</comment>
<evidence type="ECO:0000256" key="8">
    <source>
        <dbReference type="ARBA" id="ARBA00023242"/>
    </source>
</evidence>
<evidence type="ECO:0000256" key="1">
    <source>
        <dbReference type="ARBA" id="ARBA00004123"/>
    </source>
</evidence>
<evidence type="ECO:0000313" key="13">
    <source>
        <dbReference type="Proteomes" id="UP001237642"/>
    </source>
</evidence>
<dbReference type="GO" id="GO:0046983">
    <property type="term" value="F:protein dimerization activity"/>
    <property type="evidence" value="ECO:0007669"/>
    <property type="project" value="InterPro"/>
</dbReference>
<evidence type="ECO:0000256" key="6">
    <source>
        <dbReference type="ARBA" id="ARBA00023125"/>
    </source>
</evidence>
<keyword evidence="3" id="KW-0489">Methyltransferase</keyword>
<keyword evidence="4" id="KW-0808">Transferase</keyword>
<dbReference type="PANTHER" id="PTHR12176">
    <property type="entry name" value="SAM-DEPENDENT METHYLTRANSFERASE SUPERFAMILY PROTEIN"/>
    <property type="match status" value="1"/>
</dbReference>
<keyword evidence="13" id="KW-1185">Reference proteome</keyword>
<evidence type="ECO:0000256" key="2">
    <source>
        <dbReference type="ARBA" id="ARBA00008361"/>
    </source>
</evidence>
<comment type="similarity">
    <text evidence="2">Belongs to the methyltransferase superfamily.</text>
</comment>
<accession>A0AAD8JDI5</accession>
<dbReference type="InterPro" id="IPR002100">
    <property type="entry name" value="TF_MADSbox"/>
</dbReference>
<dbReference type="PROSITE" id="PS51297">
    <property type="entry name" value="K_BOX"/>
    <property type="match status" value="1"/>
</dbReference>
<dbReference type="PROSITE" id="PS50066">
    <property type="entry name" value="MADS_BOX_2"/>
    <property type="match status" value="1"/>
</dbReference>
<proteinExistence type="inferred from homology"/>
<keyword evidence="8" id="KW-0539">Nucleus</keyword>
<dbReference type="Gene3D" id="3.40.50.150">
    <property type="entry name" value="Vaccinia Virus protein VP39"/>
    <property type="match status" value="1"/>
</dbReference>
<dbReference type="InterPro" id="IPR051419">
    <property type="entry name" value="Lys/N-term_MeTrsfase_sf"/>
</dbReference>
<dbReference type="SMART" id="SM00432">
    <property type="entry name" value="MADS"/>
    <property type="match status" value="1"/>
</dbReference>
<dbReference type="GO" id="GO:0003677">
    <property type="term" value="F:DNA binding"/>
    <property type="evidence" value="ECO:0007669"/>
    <property type="project" value="UniProtKB-KW"/>
</dbReference>
<dbReference type="CDD" id="cd02440">
    <property type="entry name" value="AdoMet_MTases"/>
    <property type="match status" value="1"/>
</dbReference>
<dbReference type="Proteomes" id="UP001237642">
    <property type="component" value="Unassembled WGS sequence"/>
</dbReference>
<dbReference type="Pfam" id="PF01486">
    <property type="entry name" value="K-box"/>
    <property type="match status" value="1"/>
</dbReference>
<dbReference type="GO" id="GO:0003700">
    <property type="term" value="F:DNA-binding transcription factor activity"/>
    <property type="evidence" value="ECO:0007669"/>
    <property type="project" value="InterPro"/>
</dbReference>
<dbReference type="EMBL" id="JAUIZM010000001">
    <property type="protein sequence ID" value="KAK1401113.1"/>
    <property type="molecule type" value="Genomic_DNA"/>
</dbReference>
<dbReference type="SUPFAM" id="SSF53335">
    <property type="entry name" value="S-adenosyl-L-methionine-dependent methyltransferases"/>
    <property type="match status" value="1"/>
</dbReference>
<dbReference type="Pfam" id="PF08241">
    <property type="entry name" value="Methyltransf_11"/>
    <property type="match status" value="1"/>
</dbReference>
<dbReference type="SUPFAM" id="SSF55455">
    <property type="entry name" value="SRF-like"/>
    <property type="match status" value="1"/>
</dbReference>
<feature type="region of interest" description="Disordered" evidence="9">
    <location>
        <begin position="410"/>
        <end position="433"/>
    </location>
</feature>
<evidence type="ECO:0000256" key="4">
    <source>
        <dbReference type="ARBA" id="ARBA00022679"/>
    </source>
</evidence>
<feature type="domain" description="MADS-box" evidence="10">
    <location>
        <begin position="213"/>
        <end position="244"/>
    </location>
</feature>
<gene>
    <name evidence="12" type="ORF">POM88_000718</name>
</gene>
<dbReference type="GO" id="GO:0009820">
    <property type="term" value="P:alkaloid metabolic process"/>
    <property type="evidence" value="ECO:0007669"/>
    <property type="project" value="UniProtKB-KW"/>
</dbReference>
<evidence type="ECO:0000256" key="7">
    <source>
        <dbReference type="ARBA" id="ARBA00023163"/>
    </source>
</evidence>
<keyword evidence="5" id="KW-0805">Transcription regulation</keyword>
<dbReference type="Pfam" id="PF00319">
    <property type="entry name" value="SRF-TF"/>
    <property type="match status" value="1"/>
</dbReference>
<dbReference type="InterPro" id="IPR013216">
    <property type="entry name" value="Methyltransf_11"/>
</dbReference>
<dbReference type="InterPro" id="IPR002487">
    <property type="entry name" value="TF_Kbox"/>
</dbReference>
<feature type="domain" description="K-box" evidence="11">
    <location>
        <begin position="268"/>
        <end position="358"/>
    </location>
</feature>
<evidence type="ECO:0000256" key="3">
    <source>
        <dbReference type="ARBA" id="ARBA00022603"/>
    </source>
</evidence>
<reference evidence="12" key="1">
    <citation type="submission" date="2023-02" db="EMBL/GenBank/DDBJ databases">
        <title>Genome of toxic invasive species Heracleum sosnowskyi carries increased number of genes despite the absence of recent whole-genome duplications.</title>
        <authorList>
            <person name="Schelkunov M."/>
            <person name="Shtratnikova V."/>
            <person name="Makarenko M."/>
            <person name="Klepikova A."/>
            <person name="Omelchenko D."/>
            <person name="Novikova G."/>
            <person name="Obukhova E."/>
            <person name="Bogdanov V."/>
            <person name="Penin A."/>
            <person name="Logacheva M."/>
        </authorList>
    </citation>
    <scope>NUCLEOTIDE SEQUENCE</scope>
    <source>
        <strain evidence="12">Hsosn_3</strain>
        <tissue evidence="12">Leaf</tissue>
    </source>
</reference>
<organism evidence="12 13">
    <name type="scientific">Heracleum sosnowskyi</name>
    <dbReference type="NCBI Taxonomy" id="360622"/>
    <lineage>
        <taxon>Eukaryota</taxon>
        <taxon>Viridiplantae</taxon>
        <taxon>Streptophyta</taxon>
        <taxon>Embryophyta</taxon>
        <taxon>Tracheophyta</taxon>
        <taxon>Spermatophyta</taxon>
        <taxon>Magnoliopsida</taxon>
        <taxon>eudicotyledons</taxon>
        <taxon>Gunneridae</taxon>
        <taxon>Pentapetalae</taxon>
        <taxon>asterids</taxon>
        <taxon>campanulids</taxon>
        <taxon>Apiales</taxon>
        <taxon>Apiaceae</taxon>
        <taxon>Apioideae</taxon>
        <taxon>apioid superclade</taxon>
        <taxon>Tordylieae</taxon>
        <taxon>Tordyliinae</taxon>
        <taxon>Heracleum</taxon>
    </lineage>
</organism>
<dbReference type="PANTHER" id="PTHR12176:SF66">
    <property type="entry name" value="S-ADENOSYL-L-METHIONINE-DEPENDENT METHYLTRANSFERASES SUPERFAMILY PROTEIN"/>
    <property type="match status" value="1"/>
</dbReference>
<protein>
    <submittedName>
        <fullName evidence="12">Transcription factor, K-box</fullName>
    </submittedName>
</protein>
<evidence type="ECO:0000256" key="9">
    <source>
        <dbReference type="SAM" id="MobiDB-lite"/>
    </source>
</evidence>
<evidence type="ECO:0000313" key="12">
    <source>
        <dbReference type="EMBL" id="KAK1401113.1"/>
    </source>
</evidence>
<dbReference type="GO" id="GO:0005634">
    <property type="term" value="C:nucleus"/>
    <property type="evidence" value="ECO:0007669"/>
    <property type="project" value="UniProtKB-SubCell"/>
</dbReference>
<keyword evidence="6" id="KW-0238">DNA-binding</keyword>
<name>A0AAD8JDI5_9APIA</name>
<sequence length="497" mass="56656">MFRDESALNTYNYGDAYYWDARYIQEASAGGAFDWYQRYSALRPFVRKFIPTSSRVLMVGCGNAVMSEDMVKDGYEDIMNVDISSVAIDLMRKKYEHIPQLKYMQMDVKDMSFFPDESFGSVIDKGTLDSLMCGTDAPISASQMLGEVSRLLKPGGVYMLITYGDPKVRVPHLRRSVYNWNIELYIIPRPGFQKSGDCASSAKLFLEPVPTNEDAHELSVLCDAEIAIIIFSCTGKLFQFTSSSMLHTLRRYNERLESTMPEEEHEAPEEEVQDEECQKVQIEDLKSEYMKILGNALGGLDLEELQQLELLMNEGLLSVKGKKEQLLKEQLDQSRENEKEVMLENKNLRQEFEELCSFFPTNALPVSRYLNHQNPEDVASSQASACKSEADNGDSMTTLLLWPPENSRRKRKTQARKIFKSESPPGMKSSQRSESMNAFFDGFVDSITPLSEFIDQYDAAIDGHRSKEEKEDFTCMTTESNFSEMYPIEAHAGHVYN</sequence>
<evidence type="ECO:0000259" key="11">
    <source>
        <dbReference type="PROSITE" id="PS51297"/>
    </source>
</evidence>
<dbReference type="GO" id="GO:0008757">
    <property type="term" value="F:S-adenosylmethionine-dependent methyltransferase activity"/>
    <property type="evidence" value="ECO:0007669"/>
    <property type="project" value="InterPro"/>
</dbReference>
<reference evidence="12" key="2">
    <citation type="submission" date="2023-05" db="EMBL/GenBank/DDBJ databases">
        <authorList>
            <person name="Schelkunov M.I."/>
        </authorList>
    </citation>
    <scope>NUCLEOTIDE SEQUENCE</scope>
    <source>
        <strain evidence="12">Hsosn_3</strain>
        <tissue evidence="12">Leaf</tissue>
    </source>
</reference>
<dbReference type="AlphaFoldDB" id="A0AAD8JDI5"/>
<evidence type="ECO:0000256" key="5">
    <source>
        <dbReference type="ARBA" id="ARBA00023015"/>
    </source>
</evidence>
<keyword evidence="7" id="KW-0804">Transcription</keyword>
<dbReference type="Gene3D" id="3.40.1810.10">
    <property type="entry name" value="Transcription factor, MADS-box"/>
    <property type="match status" value="1"/>
</dbReference>
<evidence type="ECO:0000259" key="10">
    <source>
        <dbReference type="PROSITE" id="PS50066"/>
    </source>
</evidence>
<dbReference type="InterPro" id="IPR036879">
    <property type="entry name" value="TF_MADSbox_sf"/>
</dbReference>
<dbReference type="FunFam" id="3.40.50.150:FF:000252">
    <property type="entry name" value="EEF1A lysine methyltransferase 4"/>
    <property type="match status" value="1"/>
</dbReference>